<dbReference type="InterPro" id="IPR016181">
    <property type="entry name" value="Acyl_CoA_acyltransferase"/>
</dbReference>
<dbReference type="Gene3D" id="3.40.630.30">
    <property type="match status" value="1"/>
</dbReference>
<dbReference type="SUPFAM" id="SSF55729">
    <property type="entry name" value="Acyl-CoA N-acyltransferases (Nat)"/>
    <property type="match status" value="1"/>
</dbReference>
<evidence type="ECO:0008006" key="3">
    <source>
        <dbReference type="Google" id="ProtNLM"/>
    </source>
</evidence>
<proteinExistence type="predicted"/>
<evidence type="ECO:0000313" key="1">
    <source>
        <dbReference type="EMBL" id="SFF99750.1"/>
    </source>
</evidence>
<accession>A0A1I2N9F8</accession>
<gene>
    <name evidence="1" type="ORF">SAMN05421678_103248</name>
</gene>
<dbReference type="AlphaFoldDB" id="A0A1I2N9F8"/>
<protein>
    <recommendedName>
        <fullName evidence="3">N-acetyltransferase domain-containing protein</fullName>
    </recommendedName>
</protein>
<name>A0A1I2N9F8_9ACTN</name>
<sequence length="265" mass="29389">MSPRMLVTRTLESGVTIEISTVAERPEFAHPAYETGWWPEFMRHNHVADAYYWRAGEEFRRTCVVATEGQQAIAYGVAVPLTLGGKDRETLPDGGWEKATVWAFHDAANPDAVPDSACALDISVAGSLRGQGVSGLMLRALRMAVRDAGLFQLVAPVRPTWKDREPRTPMTAYAARVRSDGLPYDPWLRTHVRAGGQVVGVAPASWAVHGSLRQWREWTGLPFDRTGDVDVRGALVPVHVDLDGDQAVYVEPNVWVRHDVRDRGR</sequence>
<organism evidence="1 2">
    <name type="scientific">Actinopolymorpha cephalotaxi</name>
    <dbReference type="NCBI Taxonomy" id="504797"/>
    <lineage>
        <taxon>Bacteria</taxon>
        <taxon>Bacillati</taxon>
        <taxon>Actinomycetota</taxon>
        <taxon>Actinomycetes</taxon>
        <taxon>Propionibacteriales</taxon>
        <taxon>Actinopolymorphaceae</taxon>
        <taxon>Actinopolymorpha</taxon>
    </lineage>
</organism>
<evidence type="ECO:0000313" key="2">
    <source>
        <dbReference type="Proteomes" id="UP000199052"/>
    </source>
</evidence>
<dbReference type="STRING" id="504797.SAMN05421678_103248"/>
<dbReference type="Proteomes" id="UP000199052">
    <property type="component" value="Unassembled WGS sequence"/>
</dbReference>
<dbReference type="EMBL" id="FOOI01000003">
    <property type="protein sequence ID" value="SFF99750.1"/>
    <property type="molecule type" value="Genomic_DNA"/>
</dbReference>
<reference evidence="1 2" key="1">
    <citation type="submission" date="2016-10" db="EMBL/GenBank/DDBJ databases">
        <authorList>
            <person name="de Groot N.N."/>
        </authorList>
    </citation>
    <scope>NUCLEOTIDE SEQUENCE [LARGE SCALE GENOMIC DNA]</scope>
    <source>
        <strain evidence="1 2">CPCC 202808</strain>
    </source>
</reference>